<dbReference type="SUPFAM" id="SSF56112">
    <property type="entry name" value="Protein kinase-like (PK-like)"/>
    <property type="match status" value="1"/>
</dbReference>
<dbReference type="Proteomes" id="UP000283895">
    <property type="component" value="Unassembled WGS sequence"/>
</dbReference>
<dbReference type="STRING" id="356882.A0A423VKW9"/>
<evidence type="ECO:0008006" key="4">
    <source>
        <dbReference type="Google" id="ProtNLM"/>
    </source>
</evidence>
<evidence type="ECO:0000313" key="3">
    <source>
        <dbReference type="Proteomes" id="UP000283895"/>
    </source>
</evidence>
<dbReference type="InterPro" id="IPR011009">
    <property type="entry name" value="Kinase-like_dom_sf"/>
</dbReference>
<proteinExistence type="predicted"/>
<feature type="binding site" evidence="1">
    <location>
        <position position="121"/>
    </location>
    <ligand>
        <name>ATP</name>
        <dbReference type="ChEBI" id="CHEBI:30616"/>
    </ligand>
</feature>
<sequence length="139" mass="15314">MATSTVASSDYSNICAAVAEIPKAGNVKPVGSFKEDALYTSDDEDEVGEECESTDKYENMNNDRALMYPICIGDILETRTRDIDEVHMHEQYQIVHRLGHGGSSTVCMARDMRHGKTVALKVMVASGSDGIGEYEYRVI</sequence>
<accession>A0A423VKW9</accession>
<keyword evidence="1" id="KW-0067">ATP-binding</keyword>
<name>A0A423VKW9_9PEZI</name>
<dbReference type="PROSITE" id="PS00107">
    <property type="entry name" value="PROTEIN_KINASE_ATP"/>
    <property type="match status" value="1"/>
</dbReference>
<dbReference type="InterPro" id="IPR017441">
    <property type="entry name" value="Protein_kinase_ATP_BS"/>
</dbReference>
<keyword evidence="1" id="KW-0547">Nucleotide-binding</keyword>
<organism evidence="2 3">
    <name type="scientific">Cytospora schulzeri</name>
    <dbReference type="NCBI Taxonomy" id="448051"/>
    <lineage>
        <taxon>Eukaryota</taxon>
        <taxon>Fungi</taxon>
        <taxon>Dikarya</taxon>
        <taxon>Ascomycota</taxon>
        <taxon>Pezizomycotina</taxon>
        <taxon>Sordariomycetes</taxon>
        <taxon>Sordariomycetidae</taxon>
        <taxon>Diaporthales</taxon>
        <taxon>Cytosporaceae</taxon>
        <taxon>Cytospora</taxon>
    </lineage>
</organism>
<gene>
    <name evidence="2" type="ORF">VMCG_09224</name>
</gene>
<dbReference type="Gene3D" id="3.30.200.20">
    <property type="entry name" value="Phosphorylase Kinase, domain 1"/>
    <property type="match status" value="1"/>
</dbReference>
<evidence type="ECO:0000256" key="1">
    <source>
        <dbReference type="PROSITE-ProRule" id="PRU10141"/>
    </source>
</evidence>
<evidence type="ECO:0000313" key="2">
    <source>
        <dbReference type="EMBL" id="ROV91659.1"/>
    </source>
</evidence>
<dbReference type="GO" id="GO:0005524">
    <property type="term" value="F:ATP binding"/>
    <property type="evidence" value="ECO:0007669"/>
    <property type="project" value="UniProtKB-UniRule"/>
</dbReference>
<protein>
    <recommendedName>
        <fullName evidence="4">Protein kinase domain-containing protein</fullName>
    </recommendedName>
</protein>
<comment type="caution">
    <text evidence="2">The sequence shown here is derived from an EMBL/GenBank/DDBJ whole genome shotgun (WGS) entry which is preliminary data.</text>
</comment>
<dbReference type="OrthoDB" id="5979581at2759"/>
<dbReference type="AlphaFoldDB" id="A0A423VKW9"/>
<dbReference type="EMBL" id="LKEA01000054">
    <property type="protein sequence ID" value="ROV91659.1"/>
    <property type="molecule type" value="Genomic_DNA"/>
</dbReference>
<reference evidence="2 3" key="1">
    <citation type="submission" date="2015-09" db="EMBL/GenBank/DDBJ databases">
        <title>Host preference determinants of Valsa canker pathogens revealed by comparative genomics.</title>
        <authorList>
            <person name="Yin Z."/>
            <person name="Huang L."/>
        </authorList>
    </citation>
    <scope>NUCLEOTIDE SEQUENCE [LARGE SCALE GENOMIC DNA]</scope>
    <source>
        <strain evidence="2 3">03-1</strain>
    </source>
</reference>
<keyword evidence="3" id="KW-1185">Reference proteome</keyword>